<evidence type="ECO:0008006" key="4">
    <source>
        <dbReference type="Google" id="ProtNLM"/>
    </source>
</evidence>
<dbReference type="EMBL" id="JAUIRO010000006">
    <property type="protein sequence ID" value="KAK0709275.1"/>
    <property type="molecule type" value="Genomic_DNA"/>
</dbReference>
<dbReference type="PANTHER" id="PTHR10957">
    <property type="entry name" value="RAP1 GTPASE-GDP DISSOCIATION STIMULATOR 1"/>
    <property type="match status" value="1"/>
</dbReference>
<evidence type="ECO:0000313" key="3">
    <source>
        <dbReference type="Proteomes" id="UP001172101"/>
    </source>
</evidence>
<organism evidence="2 3">
    <name type="scientific">Lasiosphaeria miniovina</name>
    <dbReference type="NCBI Taxonomy" id="1954250"/>
    <lineage>
        <taxon>Eukaryota</taxon>
        <taxon>Fungi</taxon>
        <taxon>Dikarya</taxon>
        <taxon>Ascomycota</taxon>
        <taxon>Pezizomycotina</taxon>
        <taxon>Sordariomycetes</taxon>
        <taxon>Sordariomycetidae</taxon>
        <taxon>Sordariales</taxon>
        <taxon>Lasiosphaeriaceae</taxon>
        <taxon>Lasiosphaeria</taxon>
    </lineage>
</organism>
<dbReference type="Gene3D" id="1.25.10.10">
    <property type="entry name" value="Leucine-rich Repeat Variant"/>
    <property type="match status" value="2"/>
</dbReference>
<dbReference type="InterPro" id="IPR011989">
    <property type="entry name" value="ARM-like"/>
</dbReference>
<evidence type="ECO:0000313" key="2">
    <source>
        <dbReference type="EMBL" id="KAK0709275.1"/>
    </source>
</evidence>
<keyword evidence="3" id="KW-1185">Reference proteome</keyword>
<dbReference type="InterPro" id="IPR040144">
    <property type="entry name" value="RAP1GDS1"/>
</dbReference>
<feature type="compositionally biased region" description="Pro residues" evidence="1">
    <location>
        <begin position="384"/>
        <end position="394"/>
    </location>
</feature>
<feature type="region of interest" description="Disordered" evidence="1">
    <location>
        <begin position="647"/>
        <end position="691"/>
    </location>
</feature>
<accession>A0AA40A4Z3</accession>
<protein>
    <recommendedName>
        <fullName evidence="4">GTP binding protein</fullName>
    </recommendedName>
</protein>
<sequence>MAPTRQDIEALFRQVAPLAPPPHGGADEESDANAAAAAWRTSQLKDTVLAAAQDAWPSRLDDLAFIAEKAADAARDASWRVPIGDSGLLGLFLAVIPDDRLPPLLKKHTLRLLGNSAADCDENRARVVESGQLGSTLIRFLQDDFLLPFTVLVFLNMCVDCAPAQRQASEAGLSRALVDILSGERLRLCQSSLGAMAQVLGLIANQESEPKFVNVATPALVLELATSREYPLDLEDFTELCTVALVYLTYEQFQQTLVESRKLEVLQQAFDDSYTQFDADDADQDVQDQLKQVWNAFVTVFSDMSALPSFAAAYPLSSPAVQTFTSWLGTPASLSHLQTAACLSLGNLSRSDEASTALARADGVVGSLAAILARAVPQQQSSSGPPPPPLPPSPQLTHAALGFLKNLAIPPANKALLGSRLLASPGPLRALWTTTTTAQPQVQFAAVSLARLLLVNCADNVRLVCSTTPNNNNNNTTSTTSLQTLTELQPHLDAEPTRIEIARAVCAVCRALHSSSDGGAAILLPANTTNTDAGTSALADDALTSFYVVHGTGIASALASLLTQTRFAAVRSEAVFVLALMSRTNTNNTNNQSQSKNPGGQIALQVLAAAGVVRVLATVVVGGGGGGGGDGTDGEVKKEVDAIILQDDDDVSAREGEEEQQQRSTPETATPVNTLANATTGGLVDGLGLEPQQADPKQAAGLARVDRENALVLVAEILRSFAGQLPPTRKATLERMLSKGSELVRNNREQVHP</sequence>
<dbReference type="RefSeq" id="XP_060292579.1">
    <property type="nucleotide sequence ID" value="XM_060440265.1"/>
</dbReference>
<feature type="compositionally biased region" description="Polar residues" evidence="1">
    <location>
        <begin position="662"/>
        <end position="680"/>
    </location>
</feature>
<evidence type="ECO:0000256" key="1">
    <source>
        <dbReference type="SAM" id="MobiDB-lite"/>
    </source>
</evidence>
<dbReference type="Proteomes" id="UP001172101">
    <property type="component" value="Unassembled WGS sequence"/>
</dbReference>
<gene>
    <name evidence="2" type="ORF">B0T26DRAFT_678720</name>
</gene>
<comment type="caution">
    <text evidence="2">The sequence shown here is derived from an EMBL/GenBank/DDBJ whole genome shotgun (WGS) entry which is preliminary data.</text>
</comment>
<name>A0AA40A4Z3_9PEZI</name>
<dbReference type="SUPFAM" id="SSF48371">
    <property type="entry name" value="ARM repeat"/>
    <property type="match status" value="1"/>
</dbReference>
<dbReference type="AlphaFoldDB" id="A0AA40A4Z3"/>
<feature type="region of interest" description="Disordered" evidence="1">
    <location>
        <begin position="376"/>
        <end position="396"/>
    </location>
</feature>
<dbReference type="GO" id="GO:0005085">
    <property type="term" value="F:guanyl-nucleotide exchange factor activity"/>
    <property type="evidence" value="ECO:0007669"/>
    <property type="project" value="InterPro"/>
</dbReference>
<reference evidence="2" key="1">
    <citation type="submission" date="2023-06" db="EMBL/GenBank/DDBJ databases">
        <title>Genome-scale phylogeny and comparative genomics of the fungal order Sordariales.</title>
        <authorList>
            <consortium name="Lawrence Berkeley National Laboratory"/>
            <person name="Hensen N."/>
            <person name="Bonometti L."/>
            <person name="Westerberg I."/>
            <person name="Brannstrom I.O."/>
            <person name="Guillou S."/>
            <person name="Cros-Aarteil S."/>
            <person name="Calhoun S."/>
            <person name="Haridas S."/>
            <person name="Kuo A."/>
            <person name="Mondo S."/>
            <person name="Pangilinan J."/>
            <person name="Riley R."/>
            <person name="LaButti K."/>
            <person name="Andreopoulos B."/>
            <person name="Lipzen A."/>
            <person name="Chen C."/>
            <person name="Yanf M."/>
            <person name="Daum C."/>
            <person name="Ng V."/>
            <person name="Clum A."/>
            <person name="Steindorff A."/>
            <person name="Ohm R."/>
            <person name="Martin F."/>
            <person name="Silar P."/>
            <person name="Natvig D."/>
            <person name="Lalanne C."/>
            <person name="Gautier V."/>
            <person name="Ament-velasquez S.L."/>
            <person name="Kruys A."/>
            <person name="Hutchinson M.I."/>
            <person name="Powell A.J."/>
            <person name="Barry K."/>
            <person name="Miller A.N."/>
            <person name="Grigoriev I.V."/>
            <person name="Debuchy R."/>
            <person name="Gladieux P."/>
            <person name="Thoren M.H."/>
            <person name="Johannesson H."/>
        </authorList>
    </citation>
    <scope>NUCLEOTIDE SEQUENCE</scope>
    <source>
        <strain evidence="2">SMH2392-1A</strain>
    </source>
</reference>
<proteinExistence type="predicted"/>
<dbReference type="GeneID" id="85323535"/>
<dbReference type="InterPro" id="IPR016024">
    <property type="entry name" value="ARM-type_fold"/>
</dbReference>